<dbReference type="WBParaSite" id="ECPE_0001200901-mRNA-1">
    <property type="protein sequence ID" value="ECPE_0001200901-mRNA-1"/>
    <property type="gene ID" value="ECPE_0001200901"/>
</dbReference>
<reference evidence="4" key="1">
    <citation type="submission" date="2016-06" db="UniProtKB">
        <authorList>
            <consortium name="WormBaseParasite"/>
        </authorList>
    </citation>
    <scope>IDENTIFICATION</scope>
</reference>
<dbReference type="OrthoDB" id="6258494at2759"/>
<evidence type="ECO:0000313" key="3">
    <source>
        <dbReference type="Proteomes" id="UP000272942"/>
    </source>
</evidence>
<organism evidence="4">
    <name type="scientific">Echinostoma caproni</name>
    <dbReference type="NCBI Taxonomy" id="27848"/>
    <lineage>
        <taxon>Eukaryota</taxon>
        <taxon>Metazoa</taxon>
        <taxon>Spiralia</taxon>
        <taxon>Lophotrochozoa</taxon>
        <taxon>Platyhelminthes</taxon>
        <taxon>Trematoda</taxon>
        <taxon>Digenea</taxon>
        <taxon>Plagiorchiida</taxon>
        <taxon>Echinostomata</taxon>
        <taxon>Echinostomatoidea</taxon>
        <taxon>Echinostomatidae</taxon>
        <taxon>Echinostoma</taxon>
    </lineage>
</organism>
<name>A0A183AYD9_9TREM</name>
<dbReference type="EMBL" id="UZAN01051904">
    <property type="protein sequence ID" value="VDP89187.1"/>
    <property type="molecule type" value="Genomic_DNA"/>
</dbReference>
<feature type="region of interest" description="Disordered" evidence="1">
    <location>
        <begin position="32"/>
        <end position="114"/>
    </location>
</feature>
<evidence type="ECO:0000256" key="1">
    <source>
        <dbReference type="SAM" id="MobiDB-lite"/>
    </source>
</evidence>
<feature type="compositionally biased region" description="Polar residues" evidence="1">
    <location>
        <begin position="32"/>
        <end position="61"/>
    </location>
</feature>
<feature type="compositionally biased region" description="Polar residues" evidence="1">
    <location>
        <begin position="97"/>
        <end position="114"/>
    </location>
</feature>
<proteinExistence type="predicted"/>
<dbReference type="Proteomes" id="UP000272942">
    <property type="component" value="Unassembled WGS sequence"/>
</dbReference>
<reference evidence="2 3" key="2">
    <citation type="submission" date="2018-11" db="EMBL/GenBank/DDBJ databases">
        <authorList>
            <consortium name="Pathogen Informatics"/>
        </authorList>
    </citation>
    <scope>NUCLEOTIDE SEQUENCE [LARGE SCALE GENOMIC DNA]</scope>
    <source>
        <strain evidence="2 3">Egypt</strain>
    </source>
</reference>
<protein>
    <submittedName>
        <fullName evidence="2 4">Uncharacterized protein</fullName>
    </submittedName>
</protein>
<dbReference type="AlphaFoldDB" id="A0A183AYD9"/>
<gene>
    <name evidence="2" type="ORF">ECPE_LOCUS11974</name>
</gene>
<evidence type="ECO:0000313" key="4">
    <source>
        <dbReference type="WBParaSite" id="ECPE_0001200901-mRNA-1"/>
    </source>
</evidence>
<keyword evidence="3" id="KW-1185">Reference proteome</keyword>
<feature type="compositionally biased region" description="Basic and acidic residues" evidence="1">
    <location>
        <begin position="62"/>
        <end position="71"/>
    </location>
</feature>
<evidence type="ECO:0000313" key="2">
    <source>
        <dbReference type="EMBL" id="VDP89187.1"/>
    </source>
</evidence>
<sequence length="141" mass="15792">MNIAMANNSADVEDECFVYPAITKRYSQVTLPTADSPVEASNPQNTPKTSTRPLRSTLKTRSQFDTDNCDKNHRRGHITQSDSTADPGKAEPPVWNDTESSTETSFLTVEPSQMSKRTSIQQLRKYSVVDPNALKYFEGKF</sequence>
<accession>A0A183AYD9</accession>